<dbReference type="InterPro" id="IPR001841">
    <property type="entry name" value="Znf_RING"/>
</dbReference>
<keyword evidence="1" id="KW-0479">Metal-binding</keyword>
<dbReference type="Pfam" id="PF13920">
    <property type="entry name" value="zf-C3HC4_3"/>
    <property type="match status" value="1"/>
</dbReference>
<feature type="domain" description="RING-type" evidence="2">
    <location>
        <begin position="157"/>
        <end position="192"/>
    </location>
</feature>
<keyword evidence="4" id="KW-1185">Reference proteome</keyword>
<dbReference type="GO" id="GO:0008270">
    <property type="term" value="F:zinc ion binding"/>
    <property type="evidence" value="ECO:0007669"/>
    <property type="project" value="UniProtKB-KW"/>
</dbReference>
<name>A0A8S1TQU8_9CILI</name>
<evidence type="ECO:0000259" key="2">
    <source>
        <dbReference type="PROSITE" id="PS50089"/>
    </source>
</evidence>
<reference evidence="3" key="1">
    <citation type="submission" date="2021-01" db="EMBL/GenBank/DDBJ databases">
        <authorList>
            <consortium name="Genoscope - CEA"/>
            <person name="William W."/>
        </authorList>
    </citation>
    <scope>NUCLEOTIDE SEQUENCE</scope>
</reference>
<accession>A0A8S1TQU8</accession>
<dbReference type="AlphaFoldDB" id="A0A8S1TQU8"/>
<protein>
    <recommendedName>
        <fullName evidence="2">RING-type domain-containing protein</fullName>
    </recommendedName>
</protein>
<dbReference type="Proteomes" id="UP000689195">
    <property type="component" value="Unassembled WGS sequence"/>
</dbReference>
<evidence type="ECO:0000313" key="3">
    <source>
        <dbReference type="EMBL" id="CAD8154670.1"/>
    </source>
</evidence>
<dbReference type="OrthoDB" id="288444at2759"/>
<dbReference type="EMBL" id="CAJJDO010000026">
    <property type="protein sequence ID" value="CAD8154670.1"/>
    <property type="molecule type" value="Genomic_DNA"/>
</dbReference>
<gene>
    <name evidence="3" type="ORF">PPENT_87.1.T0260084</name>
</gene>
<comment type="caution">
    <text evidence="3">The sequence shown here is derived from an EMBL/GenBank/DDBJ whole genome shotgun (WGS) entry which is preliminary data.</text>
</comment>
<evidence type="ECO:0000256" key="1">
    <source>
        <dbReference type="PROSITE-ProRule" id="PRU00175"/>
    </source>
</evidence>
<sequence length="204" mass="24441">MFENEDDILFQEILRCQTNEDIQHLVYSQCLDIIGNSVQDQLSLSHKQLFRVIRLFKEYINQKPTQLQDQRKSRQQALIQHQQNCILLQYQLQLEQNKVSQLHLDNEMMKLQLKIYQGDLETLKQQNFEDIKKIENQLFNTLKQISLYKDTLIQKICVICMQKEYNMIMKPCGHICVCEYCSKYIDQCPIDKEKITKIKKVYLS</sequence>
<organism evidence="3 4">
    <name type="scientific">Paramecium pentaurelia</name>
    <dbReference type="NCBI Taxonomy" id="43138"/>
    <lineage>
        <taxon>Eukaryota</taxon>
        <taxon>Sar</taxon>
        <taxon>Alveolata</taxon>
        <taxon>Ciliophora</taxon>
        <taxon>Intramacronucleata</taxon>
        <taxon>Oligohymenophorea</taxon>
        <taxon>Peniculida</taxon>
        <taxon>Parameciidae</taxon>
        <taxon>Paramecium</taxon>
    </lineage>
</organism>
<dbReference type="PANTHER" id="PTHR22696:SF3">
    <property type="entry name" value="CHROMOSOME UNDETERMINED SCAFFOLD_98, WHOLE GENOME SHOTGUN SEQUENCE"/>
    <property type="match status" value="1"/>
</dbReference>
<dbReference type="PROSITE" id="PS50089">
    <property type="entry name" value="ZF_RING_2"/>
    <property type="match status" value="1"/>
</dbReference>
<dbReference type="PANTHER" id="PTHR22696">
    <property type="entry name" value="E3 UBIQUITIN-PROTEIN LIGASE RNF26"/>
    <property type="match status" value="1"/>
</dbReference>
<keyword evidence="1" id="KW-0862">Zinc</keyword>
<keyword evidence="1" id="KW-0863">Zinc-finger</keyword>
<evidence type="ECO:0000313" key="4">
    <source>
        <dbReference type="Proteomes" id="UP000689195"/>
    </source>
</evidence>
<proteinExistence type="predicted"/>